<sequence>MNSPLKEINRQDIAETPRKVNMDLKGAFYASLRRAANKDNLANWSDVRAHYKKLTGRHLAHQDLVRISGVENPDKTKMQIFTEDFTELFEPIDPHGNVIRLSLSAVLCDIPANDSSLSSDGRAYSSALDQEIDLNNTAMEGQGHDADELEEYRSAEDLRSNVQQLAGAGDAAPPTNPVYYNDENIAPLTIKSYHYGPSFPDRINVGRHLPEVLNANRDEVVLQEVQALLAEKTGIREELAQCVASMHQLANHYPQDQKESAIISSGSTATSHLTSANTAATFERAPTWEKELNQVDSSSSAYSHDNDVVEKVEEFLHDCHLDAKDPDRARSTSMVTQPSRHNLLCFTDDLPEAELDLTGPAPPLEMVKPHKKKSRLHIGRHHLGISCCTIL</sequence>
<name>A0AA36DIY2_9BILA</name>
<organism evidence="1 2">
    <name type="scientific">Mesorhabditis spiculigera</name>
    <dbReference type="NCBI Taxonomy" id="96644"/>
    <lineage>
        <taxon>Eukaryota</taxon>
        <taxon>Metazoa</taxon>
        <taxon>Ecdysozoa</taxon>
        <taxon>Nematoda</taxon>
        <taxon>Chromadorea</taxon>
        <taxon>Rhabditida</taxon>
        <taxon>Rhabditina</taxon>
        <taxon>Rhabditomorpha</taxon>
        <taxon>Rhabditoidea</taxon>
        <taxon>Rhabditidae</taxon>
        <taxon>Mesorhabditinae</taxon>
        <taxon>Mesorhabditis</taxon>
    </lineage>
</organism>
<protein>
    <submittedName>
        <fullName evidence="1">Uncharacterized protein</fullName>
    </submittedName>
</protein>
<dbReference type="Proteomes" id="UP001177023">
    <property type="component" value="Unassembled WGS sequence"/>
</dbReference>
<accession>A0AA36DIY2</accession>
<evidence type="ECO:0000313" key="1">
    <source>
        <dbReference type="EMBL" id="CAJ0587624.1"/>
    </source>
</evidence>
<dbReference type="AlphaFoldDB" id="A0AA36DIY2"/>
<proteinExistence type="predicted"/>
<reference evidence="1" key="1">
    <citation type="submission" date="2023-06" db="EMBL/GenBank/DDBJ databases">
        <authorList>
            <person name="Delattre M."/>
        </authorList>
    </citation>
    <scope>NUCLEOTIDE SEQUENCE</scope>
    <source>
        <strain evidence="1">AF72</strain>
    </source>
</reference>
<evidence type="ECO:0000313" key="2">
    <source>
        <dbReference type="Proteomes" id="UP001177023"/>
    </source>
</evidence>
<dbReference type="EMBL" id="CATQJA010002710">
    <property type="protein sequence ID" value="CAJ0587624.1"/>
    <property type="molecule type" value="Genomic_DNA"/>
</dbReference>
<feature type="non-terminal residue" evidence="1">
    <location>
        <position position="391"/>
    </location>
</feature>
<keyword evidence="2" id="KW-1185">Reference proteome</keyword>
<gene>
    <name evidence="1" type="ORF">MSPICULIGERA_LOCUS25581</name>
</gene>
<comment type="caution">
    <text evidence="1">The sequence shown here is derived from an EMBL/GenBank/DDBJ whole genome shotgun (WGS) entry which is preliminary data.</text>
</comment>